<organism evidence="1 2">
    <name type="scientific">Violaceomyces palustris</name>
    <dbReference type="NCBI Taxonomy" id="1673888"/>
    <lineage>
        <taxon>Eukaryota</taxon>
        <taxon>Fungi</taxon>
        <taxon>Dikarya</taxon>
        <taxon>Basidiomycota</taxon>
        <taxon>Ustilaginomycotina</taxon>
        <taxon>Ustilaginomycetes</taxon>
        <taxon>Violaceomycetales</taxon>
        <taxon>Violaceomycetaceae</taxon>
        <taxon>Violaceomyces</taxon>
    </lineage>
</organism>
<evidence type="ECO:0000313" key="2">
    <source>
        <dbReference type="Proteomes" id="UP000245626"/>
    </source>
</evidence>
<evidence type="ECO:0000313" key="1">
    <source>
        <dbReference type="EMBL" id="PWN48886.1"/>
    </source>
</evidence>
<dbReference type="EMBL" id="KZ820128">
    <property type="protein sequence ID" value="PWN48886.1"/>
    <property type="molecule type" value="Genomic_DNA"/>
</dbReference>
<name>A0ACD0NSU4_9BASI</name>
<keyword evidence="2" id="KW-1185">Reference proteome</keyword>
<sequence length="392" mass="43882">MSNPRTVLVWGANGVSGIAAVKALLDRPKTEIDGVIAVSRRPAQIPNKDERYKFLSIDLLNAEVEEVIEKLNQVGGQQVDTALHYTYIEKKDQQELTDINMVLLKKALDATVGAAGKKFRHFHLQTGYKWYSLHLGDPKRQAPLPYREDAERGPTDPPNFYYHQVDALIEHAKRHGYQWSETRPNTIIGAAKGNFMNQGVSTSLFFALEKWKGSKEVQYPGNLANWDKIIVDQSTASNNAEFQIWVTDAKNSEKCANQSFNIHDGGEKTLGQIWKELGDYHGIKVLPPLAEAKVVEGDRPPILSMSLDKWSKDAGNLEAWRKLTSERGGDPEAFESHATFAFADFTLGATFEQNGSLDKAREAGWGRKVDTVKEGYIKTYEHLVEIGTIPKV</sequence>
<gene>
    <name evidence="1" type="ORF">IE53DRAFT_388899</name>
</gene>
<accession>A0ACD0NSU4</accession>
<proteinExistence type="predicted"/>
<protein>
    <submittedName>
        <fullName evidence="1">NAD(P)-binding protein</fullName>
    </submittedName>
</protein>
<dbReference type="Proteomes" id="UP000245626">
    <property type="component" value="Unassembled WGS sequence"/>
</dbReference>
<reference evidence="1 2" key="1">
    <citation type="journal article" date="2018" name="Mol. Biol. Evol.">
        <title>Broad Genomic Sampling Reveals a Smut Pathogenic Ancestry of the Fungal Clade Ustilaginomycotina.</title>
        <authorList>
            <person name="Kijpornyongpan T."/>
            <person name="Mondo S.J."/>
            <person name="Barry K."/>
            <person name="Sandor L."/>
            <person name="Lee J."/>
            <person name="Lipzen A."/>
            <person name="Pangilinan J."/>
            <person name="LaButti K."/>
            <person name="Hainaut M."/>
            <person name="Henrissat B."/>
            <person name="Grigoriev I.V."/>
            <person name="Spatafora J.W."/>
            <person name="Aime M.C."/>
        </authorList>
    </citation>
    <scope>NUCLEOTIDE SEQUENCE [LARGE SCALE GENOMIC DNA]</scope>
    <source>
        <strain evidence="1 2">SA 807</strain>
    </source>
</reference>